<organism evidence="3 4">
    <name type="scientific">Coregonus suidteri</name>
    <dbReference type="NCBI Taxonomy" id="861788"/>
    <lineage>
        <taxon>Eukaryota</taxon>
        <taxon>Metazoa</taxon>
        <taxon>Chordata</taxon>
        <taxon>Craniata</taxon>
        <taxon>Vertebrata</taxon>
        <taxon>Euteleostomi</taxon>
        <taxon>Actinopterygii</taxon>
        <taxon>Neopterygii</taxon>
        <taxon>Teleostei</taxon>
        <taxon>Protacanthopterygii</taxon>
        <taxon>Salmoniformes</taxon>
        <taxon>Salmonidae</taxon>
        <taxon>Coregoninae</taxon>
        <taxon>Coregonus</taxon>
    </lineage>
</organism>
<keyword evidence="2" id="KW-0175">Coiled coil</keyword>
<evidence type="ECO:0000256" key="2">
    <source>
        <dbReference type="ARBA" id="ARBA00023054"/>
    </source>
</evidence>
<dbReference type="EMBL" id="JAGTTL010000004">
    <property type="protein sequence ID" value="KAK6323190.1"/>
    <property type="molecule type" value="Genomic_DNA"/>
</dbReference>
<proteinExistence type="inferred from homology"/>
<dbReference type="InterPro" id="IPR019179">
    <property type="entry name" value="CC149"/>
</dbReference>
<comment type="similarity">
    <text evidence="1">Belongs to the CCDC149 family.</text>
</comment>
<comment type="caution">
    <text evidence="3">The sequence shown here is derived from an EMBL/GenBank/DDBJ whole genome shotgun (WGS) entry which is preliminary data.</text>
</comment>
<accession>A0AAN8M1Y2</accession>
<dbReference type="Pfam" id="PF09789">
    <property type="entry name" value="CC149"/>
    <property type="match status" value="1"/>
</dbReference>
<evidence type="ECO:0000313" key="4">
    <source>
        <dbReference type="Proteomes" id="UP001356427"/>
    </source>
</evidence>
<gene>
    <name evidence="3" type="ORF">J4Q44_G00055290</name>
</gene>
<dbReference type="Proteomes" id="UP001356427">
    <property type="component" value="Unassembled WGS sequence"/>
</dbReference>
<keyword evidence="4" id="KW-1185">Reference proteome</keyword>
<dbReference type="AlphaFoldDB" id="A0AAN8M1Y2"/>
<evidence type="ECO:0000256" key="1">
    <source>
        <dbReference type="ARBA" id="ARBA00005872"/>
    </source>
</evidence>
<sequence length="97" mass="10720">MQIPDQSCSLPATPRSDLKSLATALLQTIHEKNLVIQHQRRTDRNGRMDGQLSGGYKASPPYLLLSTVCAEDLLCSARALLCIHNHHHHLITDLKAA</sequence>
<dbReference type="PANTHER" id="PTHR21682">
    <property type="entry name" value="COILED-COIL DOMAIN-CONTAINING PROTEIN 149"/>
    <property type="match status" value="1"/>
</dbReference>
<protein>
    <submittedName>
        <fullName evidence="3">Uncharacterized protein</fullName>
    </submittedName>
</protein>
<reference evidence="3 4" key="1">
    <citation type="submission" date="2021-04" db="EMBL/GenBank/DDBJ databases">
        <authorList>
            <person name="De Guttry C."/>
            <person name="Zahm M."/>
            <person name="Klopp C."/>
            <person name="Cabau C."/>
            <person name="Louis A."/>
            <person name="Berthelot C."/>
            <person name="Parey E."/>
            <person name="Roest Crollius H."/>
            <person name="Montfort J."/>
            <person name="Robinson-Rechavi M."/>
            <person name="Bucao C."/>
            <person name="Bouchez O."/>
            <person name="Gislard M."/>
            <person name="Lluch J."/>
            <person name="Milhes M."/>
            <person name="Lampietro C."/>
            <person name="Lopez Roques C."/>
            <person name="Donnadieu C."/>
            <person name="Braasch I."/>
            <person name="Desvignes T."/>
            <person name="Postlethwait J."/>
            <person name="Bobe J."/>
            <person name="Wedekind C."/>
            <person name="Guiguen Y."/>
        </authorList>
    </citation>
    <scope>NUCLEOTIDE SEQUENCE [LARGE SCALE GENOMIC DNA]</scope>
    <source>
        <strain evidence="3">Cs_M1</strain>
        <tissue evidence="3">Blood</tissue>
    </source>
</reference>
<name>A0AAN8M1Y2_9TELE</name>
<evidence type="ECO:0000313" key="3">
    <source>
        <dbReference type="EMBL" id="KAK6323190.1"/>
    </source>
</evidence>
<dbReference type="PANTHER" id="PTHR21682:SF2">
    <property type="entry name" value="COILED-COIL DOMAIN-CONTAINING PROTEIN 149"/>
    <property type="match status" value="1"/>
</dbReference>